<dbReference type="InterPro" id="IPR038389">
    <property type="entry name" value="PSMG2_sf"/>
</dbReference>
<dbReference type="PANTHER" id="PTHR35610">
    <property type="entry name" value="3-ISOPROPYLMALATE DEHYDRATASE-RELATED"/>
    <property type="match status" value="1"/>
</dbReference>
<accession>A0A0U5GZB6</accession>
<dbReference type="EMBL" id="LN831302">
    <property type="protein sequence ID" value="CQH53651.1"/>
    <property type="molecule type" value="Genomic_DNA"/>
</dbReference>
<evidence type="ECO:0000313" key="2">
    <source>
        <dbReference type="EMBL" id="CQH53651.1"/>
    </source>
</evidence>
<name>A0A0U5GZB6_9EURY</name>
<dbReference type="SUPFAM" id="SSF159659">
    <property type="entry name" value="Cgl1923-like"/>
    <property type="match status" value="1"/>
</dbReference>
<dbReference type="GeneID" id="26658658"/>
<dbReference type="RefSeq" id="WP_059056442.1">
    <property type="nucleotide sequence ID" value="NZ_CEML01000002.1"/>
</dbReference>
<feature type="region of interest" description="Disordered" evidence="1">
    <location>
        <begin position="222"/>
        <end position="248"/>
    </location>
</feature>
<dbReference type="STRING" id="1407499.HHUB_1987"/>
<gene>
    <name evidence="2" type="ORF">HHUB_1987</name>
</gene>
<dbReference type="OrthoDB" id="35908at2157"/>
<dbReference type="PANTHER" id="PTHR35610:SF8">
    <property type="entry name" value="3-ISOPROPYLMALATE DEHYDRATASE"/>
    <property type="match status" value="1"/>
</dbReference>
<dbReference type="Pfam" id="PF09754">
    <property type="entry name" value="PAC2"/>
    <property type="match status" value="1"/>
</dbReference>
<dbReference type="InterPro" id="IPR019151">
    <property type="entry name" value="Proteasome_assmbl_chaperone_2"/>
</dbReference>
<protein>
    <submittedName>
        <fullName evidence="2">PAC2 family protein</fullName>
    </submittedName>
</protein>
<proteinExistence type="predicted"/>
<reference evidence="3" key="1">
    <citation type="journal article" date="2016" name="Environ. Microbiol.">
        <title>The complete genome of a viable archaeum isolated from 123-million-year-old rock salt.</title>
        <authorList>
            <person name="Jaakkola S.T."/>
            <person name="Pfeiffer F."/>
            <person name="Ravantti J.J."/>
            <person name="Guo Q."/>
            <person name="Liu Y."/>
            <person name="Chen X."/>
            <person name="Ma H."/>
            <person name="Yang C."/>
            <person name="Oksanen H.M."/>
            <person name="Bamford D.H."/>
        </authorList>
    </citation>
    <scope>NUCLEOTIDE SEQUENCE</scope>
    <source>
        <strain evidence="3">JI20-1</strain>
    </source>
</reference>
<evidence type="ECO:0000313" key="3">
    <source>
        <dbReference type="Proteomes" id="UP000066737"/>
    </source>
</evidence>
<dbReference type="Gene3D" id="3.40.50.10900">
    <property type="entry name" value="PAC-like subunit"/>
    <property type="match status" value="1"/>
</dbReference>
<dbReference type="KEGG" id="hhb:Hhub_1987"/>
<sequence length="248" mass="26782">MASIRTKTELDLDSPTLVEGLPGVGLVGKIATDHLVDAFEMEYVASVDCQNIPRVSVYEADARDVLPPVRLYADEQRDLLALQSDVPLARDTGGEFADCVTEWVADNDATPLYLSGLPMQNLDRSTAPEVFGIASGDAAARLDAHDIDTPPERGLVSGPTGALINRAAESGTDAVGLVVESDPQFPDPAAAKQLIDDAIEPLAGVDVPTEKLVEEAEEIREQKKRLAQRMQEAEENESTQARPMRMFQ</sequence>
<evidence type="ECO:0000256" key="1">
    <source>
        <dbReference type="SAM" id="MobiDB-lite"/>
    </source>
</evidence>
<keyword evidence="3" id="KW-1185">Reference proteome</keyword>
<dbReference type="Proteomes" id="UP000066737">
    <property type="component" value="Chromosome I"/>
</dbReference>
<organism evidence="2 3">
    <name type="scientific">Halobacterium hubeiense</name>
    <dbReference type="NCBI Taxonomy" id="1407499"/>
    <lineage>
        <taxon>Archaea</taxon>
        <taxon>Methanobacteriati</taxon>
        <taxon>Methanobacteriota</taxon>
        <taxon>Stenosarchaea group</taxon>
        <taxon>Halobacteria</taxon>
        <taxon>Halobacteriales</taxon>
        <taxon>Halobacteriaceae</taxon>
        <taxon>Halobacterium</taxon>
    </lineage>
</organism>
<dbReference type="AlphaFoldDB" id="A0A0U5GZB6"/>